<dbReference type="GO" id="GO:0004553">
    <property type="term" value="F:hydrolase activity, hydrolyzing O-glycosyl compounds"/>
    <property type="evidence" value="ECO:0007669"/>
    <property type="project" value="InterPro"/>
</dbReference>
<dbReference type="RefSeq" id="WP_048697215.1">
    <property type="nucleotide sequence ID" value="NZ_CP083686.1"/>
</dbReference>
<evidence type="ECO:0000259" key="4">
    <source>
        <dbReference type="Pfam" id="PF00150"/>
    </source>
</evidence>
<evidence type="ECO:0000313" key="6">
    <source>
        <dbReference type="Proteomes" id="UP000283616"/>
    </source>
</evidence>
<dbReference type="Gene3D" id="3.20.20.80">
    <property type="entry name" value="Glycosidases"/>
    <property type="match status" value="1"/>
</dbReference>
<dbReference type="SUPFAM" id="SSF51445">
    <property type="entry name" value="(Trans)glycosidases"/>
    <property type="match status" value="1"/>
</dbReference>
<feature type="chain" id="PRO_5044368792" description="Glycoside hydrolase family 5 domain-containing protein" evidence="3">
    <location>
        <begin position="22"/>
        <end position="880"/>
    </location>
</feature>
<dbReference type="Pfam" id="PF00150">
    <property type="entry name" value="Cellulase"/>
    <property type="match status" value="1"/>
</dbReference>
<evidence type="ECO:0000256" key="2">
    <source>
        <dbReference type="ARBA" id="ARBA00023295"/>
    </source>
</evidence>
<dbReference type="GO" id="GO:0000272">
    <property type="term" value="P:polysaccharide catabolic process"/>
    <property type="evidence" value="ECO:0007669"/>
    <property type="project" value="InterPro"/>
</dbReference>
<sequence>MKRQFILTCICLLFTFVGTQGKTTSIPTIYIDGNGVMRWSDTHREASFFGANYTTPFAHAYRALGYLGVDRKAAIDKDVYHLSRLGFNAYRIHLWDVELTDGEGNLSENDHLDLMDYLIAKLKERNIHIVITAQTNFGNGYPERNEPTSGFSYKYDKCSMHSEPEAIAAQERYLYSLVRHTNPYTGLAYKDDPSIVGFEINNEPCHSGTKEEVKSYINRMLKAIRKAGNRKPVFYNVSHNEWTVEAYYDTDIKGTTYQWYPIGLVSGQTQQGNFLPYVDRYDISFADKVKGFDKKARMIYEFDPADIMYSYMYPAMVRTFRTAGFQWITQFSYDPMDIAYANTEYQTHFLNLAYTPHKAISMKIASEAAQSLKRGASYGSYPQDTLFGEGFRVSYTEDLSELNNGNKFYYSNTTRTQPKDASQLVSIAGCGSSPVVRYEGTGAYFIDRLEDGVWRLEVMPDAIIVNDPFAKPSLEKEVVTIAYGAWDMALQLPNLGNAFTLSAIQSPANSTLASSAHRENSRKEEVKDGVIHSLRPGVYLLQRKHCAPKQNWTADSQWNTIRLGEYAAPAPRATSYRVMHTPATTVEANKPLKITAQITGPEFPDSVIIYTDKISFWNDHNPSVKMQRTNGYTYQATIPAEEIKEGYFRYNIIVCRGDSTRTYPAGSSATGSSSGTNGNPLDWDYTLSQYWTTRVVAPGSAIQLLTVTDTHSRIEAYTLPEWNELHRSLTDSSPTEKPLLRFTFTSKGENPQYFLRTFVKDKIDGRKGKIKDCTVLCIRVNRAKALPEGISAGFVTSDGYTYKSPCPSPSPEGIIRIPLNRLRQTDTALLPVAYPVFLKQYFQPETEIPFQAEKTEKLEISMPGNARPVTEIELGEIWLE</sequence>
<dbReference type="InterPro" id="IPR017853">
    <property type="entry name" value="GH"/>
</dbReference>
<keyword evidence="3" id="KW-0732">Signal</keyword>
<reference evidence="5 6" key="1">
    <citation type="submission" date="2018-08" db="EMBL/GenBank/DDBJ databases">
        <title>A genome reference for cultivated species of the human gut microbiota.</title>
        <authorList>
            <person name="Zou Y."/>
            <person name="Xue W."/>
            <person name="Luo G."/>
        </authorList>
    </citation>
    <scope>NUCLEOTIDE SEQUENCE [LARGE SCALE GENOMIC DNA]</scope>
    <source>
        <strain evidence="5 6">AF37-12</strain>
    </source>
</reference>
<keyword evidence="1" id="KW-0378">Hydrolase</keyword>
<dbReference type="Proteomes" id="UP000283616">
    <property type="component" value="Unassembled WGS sequence"/>
</dbReference>
<gene>
    <name evidence="5" type="ORF">DW011_24520</name>
</gene>
<name>A0A173S1I6_BACT4</name>
<feature type="signal peptide" evidence="3">
    <location>
        <begin position="1"/>
        <end position="21"/>
    </location>
</feature>
<dbReference type="InterPro" id="IPR001547">
    <property type="entry name" value="Glyco_hydro_5"/>
</dbReference>
<evidence type="ECO:0000313" key="5">
    <source>
        <dbReference type="EMBL" id="RHL52620.1"/>
    </source>
</evidence>
<evidence type="ECO:0000256" key="3">
    <source>
        <dbReference type="SAM" id="SignalP"/>
    </source>
</evidence>
<proteinExistence type="predicted"/>
<comment type="caution">
    <text evidence="5">The sequence shown here is derived from an EMBL/GenBank/DDBJ whole genome shotgun (WGS) entry which is preliminary data.</text>
</comment>
<keyword evidence="2" id="KW-0326">Glycosidase</keyword>
<organism evidence="5 6">
    <name type="scientific">Bacteroides thetaiotaomicron</name>
    <dbReference type="NCBI Taxonomy" id="818"/>
    <lineage>
        <taxon>Bacteria</taxon>
        <taxon>Pseudomonadati</taxon>
        <taxon>Bacteroidota</taxon>
        <taxon>Bacteroidia</taxon>
        <taxon>Bacteroidales</taxon>
        <taxon>Bacteroidaceae</taxon>
        <taxon>Bacteroides</taxon>
    </lineage>
</organism>
<protein>
    <recommendedName>
        <fullName evidence="4">Glycoside hydrolase family 5 domain-containing protein</fullName>
    </recommendedName>
</protein>
<feature type="domain" description="Glycoside hydrolase family 5" evidence="4">
    <location>
        <begin position="84"/>
        <end position="243"/>
    </location>
</feature>
<dbReference type="EMBL" id="QROV01000048">
    <property type="protein sequence ID" value="RHL52620.1"/>
    <property type="molecule type" value="Genomic_DNA"/>
</dbReference>
<dbReference type="AlphaFoldDB" id="A0A173S1I6"/>
<evidence type="ECO:0000256" key="1">
    <source>
        <dbReference type="ARBA" id="ARBA00022801"/>
    </source>
</evidence>
<accession>A0A173S1I6</accession>